<evidence type="ECO:0000313" key="2">
    <source>
        <dbReference type="EMBL" id="GHO82317.1"/>
    </source>
</evidence>
<feature type="transmembrane region" description="Helical" evidence="1">
    <location>
        <begin position="173"/>
        <end position="194"/>
    </location>
</feature>
<keyword evidence="3" id="KW-1185">Reference proteome</keyword>
<name>A0ABQ3V862_9CHLR</name>
<evidence type="ECO:0000313" key="3">
    <source>
        <dbReference type="Proteomes" id="UP000635565"/>
    </source>
</evidence>
<gene>
    <name evidence="2" type="ORF">KSZ_03230</name>
</gene>
<evidence type="ECO:0000256" key="1">
    <source>
        <dbReference type="SAM" id="Phobius"/>
    </source>
</evidence>
<dbReference type="RefSeq" id="WP_201360007.1">
    <property type="nucleotide sequence ID" value="NZ_BNJJ01000001.1"/>
</dbReference>
<dbReference type="Proteomes" id="UP000635565">
    <property type="component" value="Unassembled WGS sequence"/>
</dbReference>
<organism evidence="2 3">
    <name type="scientific">Dictyobacter formicarum</name>
    <dbReference type="NCBI Taxonomy" id="2778368"/>
    <lineage>
        <taxon>Bacteria</taxon>
        <taxon>Bacillati</taxon>
        <taxon>Chloroflexota</taxon>
        <taxon>Ktedonobacteria</taxon>
        <taxon>Ktedonobacterales</taxon>
        <taxon>Dictyobacteraceae</taxon>
        <taxon>Dictyobacter</taxon>
    </lineage>
</organism>
<sequence length="285" mass="31224">MDFQQLLQVLKVLFNTPNTGFGTGILGPLQPLFVRFMSSTPLELTTTNRVVVGAWGTMLAVADAFFLLLIIFGAIQIMISESTGTLTLPLNQFVPKILVTALLINLSFFFGQDLLIFNNVLCGLVNTNLDGFFNTINNGARITQGQGALLYLGVIILLNFTMLRLMFQAFERLVLWNLLFVLAPLAFLCSFLPYTSSFFSFWGRMFIVVTFTQFIQFLAFALGLSLLASAGQNGVSGILLAIAMLFLVAKIPDILARFPSMSIQGSQGISHVIGTIIIGARLFVP</sequence>
<feature type="transmembrane region" description="Helical" evidence="1">
    <location>
        <begin position="206"/>
        <end position="228"/>
    </location>
</feature>
<protein>
    <submittedName>
        <fullName evidence="2">Uncharacterized protein</fullName>
    </submittedName>
</protein>
<comment type="caution">
    <text evidence="2">The sequence shown here is derived from an EMBL/GenBank/DDBJ whole genome shotgun (WGS) entry which is preliminary data.</text>
</comment>
<keyword evidence="1" id="KW-0812">Transmembrane</keyword>
<keyword evidence="1" id="KW-0472">Membrane</keyword>
<feature type="transmembrane region" description="Helical" evidence="1">
    <location>
        <begin position="234"/>
        <end position="256"/>
    </location>
</feature>
<proteinExistence type="predicted"/>
<feature type="transmembrane region" description="Helical" evidence="1">
    <location>
        <begin position="50"/>
        <end position="72"/>
    </location>
</feature>
<keyword evidence="1" id="KW-1133">Transmembrane helix</keyword>
<feature type="transmembrane region" description="Helical" evidence="1">
    <location>
        <begin position="93"/>
        <end position="110"/>
    </location>
</feature>
<dbReference type="EMBL" id="BNJJ01000001">
    <property type="protein sequence ID" value="GHO82317.1"/>
    <property type="molecule type" value="Genomic_DNA"/>
</dbReference>
<feature type="transmembrane region" description="Helical" evidence="1">
    <location>
        <begin position="148"/>
        <end position="167"/>
    </location>
</feature>
<reference evidence="2 3" key="1">
    <citation type="journal article" date="2021" name="Int. J. Syst. Evol. Microbiol.">
        <title>Reticulibacter mediterranei gen. nov., sp. nov., within the new family Reticulibacteraceae fam. nov., and Ktedonospora formicarum gen. nov., sp. nov., Ktedonobacter robiniae sp. nov., Dictyobacter formicarum sp. nov. and Dictyobacter arantiisoli sp. nov., belonging to the class Ktedonobacteria.</title>
        <authorList>
            <person name="Yabe S."/>
            <person name="Zheng Y."/>
            <person name="Wang C.M."/>
            <person name="Sakai Y."/>
            <person name="Abe K."/>
            <person name="Yokota A."/>
            <person name="Donadio S."/>
            <person name="Cavaletti L."/>
            <person name="Monciardini P."/>
        </authorList>
    </citation>
    <scope>NUCLEOTIDE SEQUENCE [LARGE SCALE GENOMIC DNA]</scope>
    <source>
        <strain evidence="2 3">SOSP1-9</strain>
    </source>
</reference>
<accession>A0ABQ3V862</accession>